<protein>
    <submittedName>
        <fullName evidence="1">Uncharacterized protein</fullName>
    </submittedName>
</protein>
<organism evidence="1">
    <name type="scientific">marine sediment metagenome</name>
    <dbReference type="NCBI Taxonomy" id="412755"/>
    <lineage>
        <taxon>unclassified sequences</taxon>
        <taxon>metagenomes</taxon>
        <taxon>ecological metagenomes</taxon>
    </lineage>
</organism>
<dbReference type="AlphaFoldDB" id="A0A0F9A4X0"/>
<name>A0A0F9A4X0_9ZZZZ</name>
<gene>
    <name evidence="1" type="ORF">LCGC14_2695190</name>
</gene>
<dbReference type="EMBL" id="LAZR01047871">
    <property type="protein sequence ID" value="KKK93210.1"/>
    <property type="molecule type" value="Genomic_DNA"/>
</dbReference>
<accession>A0A0F9A4X0</accession>
<feature type="non-terminal residue" evidence="1">
    <location>
        <position position="39"/>
    </location>
</feature>
<proteinExistence type="predicted"/>
<sequence>MTTPKLHRGTARPTQSRVKKFLEACDLNVTHYKNWIGGA</sequence>
<comment type="caution">
    <text evidence="1">The sequence shown here is derived from an EMBL/GenBank/DDBJ whole genome shotgun (WGS) entry which is preliminary data.</text>
</comment>
<evidence type="ECO:0000313" key="1">
    <source>
        <dbReference type="EMBL" id="KKK93210.1"/>
    </source>
</evidence>
<reference evidence="1" key="1">
    <citation type="journal article" date="2015" name="Nature">
        <title>Complex archaea that bridge the gap between prokaryotes and eukaryotes.</title>
        <authorList>
            <person name="Spang A."/>
            <person name="Saw J.H."/>
            <person name="Jorgensen S.L."/>
            <person name="Zaremba-Niedzwiedzka K."/>
            <person name="Martijn J."/>
            <person name="Lind A.E."/>
            <person name="van Eijk R."/>
            <person name="Schleper C."/>
            <person name="Guy L."/>
            <person name="Ettema T.J."/>
        </authorList>
    </citation>
    <scope>NUCLEOTIDE SEQUENCE</scope>
</reference>